<proteinExistence type="inferred from homology"/>
<keyword evidence="5 7" id="KW-0648">Protein biosynthesis</keyword>
<dbReference type="InterPro" id="IPR020556">
    <property type="entry name" value="Amidase_CS"/>
</dbReference>
<dbReference type="GO" id="GO:0050567">
    <property type="term" value="F:glutaminyl-tRNA synthase (glutamine-hydrolyzing) activity"/>
    <property type="evidence" value="ECO:0007669"/>
    <property type="project" value="UniProtKB-UniRule"/>
</dbReference>
<feature type="active site" description="Acyl-ester intermediate" evidence="7">
    <location>
        <position position="142"/>
    </location>
</feature>
<keyword evidence="3 7" id="KW-0547">Nucleotide-binding</keyword>
<dbReference type="InterPro" id="IPR000120">
    <property type="entry name" value="Amidase"/>
</dbReference>
<dbReference type="OrthoDB" id="9811471at2"/>
<dbReference type="Gene3D" id="3.90.1300.10">
    <property type="entry name" value="Amidase signature (AS) domain"/>
    <property type="match status" value="1"/>
</dbReference>
<evidence type="ECO:0000256" key="6">
    <source>
        <dbReference type="ARBA" id="ARBA00047407"/>
    </source>
</evidence>
<keyword evidence="4 7" id="KW-0067">ATP-binding</keyword>
<dbReference type="SUPFAM" id="SSF75304">
    <property type="entry name" value="Amidase signature (AS) enzymes"/>
    <property type="match status" value="1"/>
</dbReference>
<comment type="catalytic activity">
    <reaction evidence="6 7">
        <text>L-glutamyl-tRNA(Gln) + L-glutamine + ATP + H2O = L-glutaminyl-tRNA(Gln) + L-glutamate + ADP + phosphate + H(+)</text>
        <dbReference type="Rhea" id="RHEA:17521"/>
        <dbReference type="Rhea" id="RHEA-COMP:9681"/>
        <dbReference type="Rhea" id="RHEA-COMP:9684"/>
        <dbReference type="ChEBI" id="CHEBI:15377"/>
        <dbReference type="ChEBI" id="CHEBI:15378"/>
        <dbReference type="ChEBI" id="CHEBI:29985"/>
        <dbReference type="ChEBI" id="CHEBI:30616"/>
        <dbReference type="ChEBI" id="CHEBI:43474"/>
        <dbReference type="ChEBI" id="CHEBI:58359"/>
        <dbReference type="ChEBI" id="CHEBI:78520"/>
        <dbReference type="ChEBI" id="CHEBI:78521"/>
        <dbReference type="ChEBI" id="CHEBI:456216"/>
        <dbReference type="EC" id="6.3.5.7"/>
    </reaction>
</comment>
<dbReference type="PANTHER" id="PTHR11895:SF151">
    <property type="entry name" value="GLUTAMYL-TRNA(GLN) AMIDOTRANSFERASE SUBUNIT A"/>
    <property type="match status" value="1"/>
</dbReference>
<dbReference type="PROSITE" id="PS00571">
    <property type="entry name" value="AMIDASES"/>
    <property type="match status" value="1"/>
</dbReference>
<dbReference type="NCBIfam" id="TIGR00132">
    <property type="entry name" value="gatA"/>
    <property type="match status" value="1"/>
</dbReference>
<evidence type="ECO:0000256" key="7">
    <source>
        <dbReference type="HAMAP-Rule" id="MF_00120"/>
    </source>
</evidence>
<feature type="active site" description="Charge relay system" evidence="7">
    <location>
        <position position="43"/>
    </location>
</feature>
<comment type="subunit">
    <text evidence="7">Heterotrimer of A, B and C subunits.</text>
</comment>
<evidence type="ECO:0000256" key="5">
    <source>
        <dbReference type="ARBA" id="ARBA00022917"/>
    </source>
</evidence>
<dbReference type="GO" id="GO:0005524">
    <property type="term" value="F:ATP binding"/>
    <property type="evidence" value="ECO:0007669"/>
    <property type="project" value="UniProtKB-KW"/>
</dbReference>
<name>A0A1M4TK04_MARH1</name>
<accession>A0A1M4TK04</accession>
<dbReference type="InterPro" id="IPR036928">
    <property type="entry name" value="AS_sf"/>
</dbReference>
<feature type="domain" description="Amidase" evidence="8">
    <location>
        <begin position="10"/>
        <end position="428"/>
    </location>
</feature>
<dbReference type="EC" id="6.3.5.7" evidence="7"/>
<dbReference type="GO" id="GO:0006412">
    <property type="term" value="P:translation"/>
    <property type="evidence" value="ECO:0007669"/>
    <property type="project" value="UniProtKB-UniRule"/>
</dbReference>
<dbReference type="EMBL" id="FQUI01000004">
    <property type="protein sequence ID" value="SHE44725.1"/>
    <property type="molecule type" value="Genomic_DNA"/>
</dbReference>
<evidence type="ECO:0000256" key="2">
    <source>
        <dbReference type="ARBA" id="ARBA00022598"/>
    </source>
</evidence>
<sequence length="447" mass="48978">MKNFNFNIEQAKEINKKINAVLEFKIIKGNENGKFYSTPFLVKDNIQVLGTKNTCGSKILENYNSTYTATAVQKLLDAGFTVVGKTNLDEFAMGGSNENSAFGPVKNPWDLERIPGGSSGGSAAAVAAKIVPFALGSDTGGSVRQPASFCGIVGFKPTYGAISRYGLSAFASSLDQIGVLASNVENAAITTEIMSGKDENDATSLNINWDLTSNLNKKLNNLKVAIPKEVFELDGVDKDILSKFKETIQILKNNGVEIDEINIPHLKYTVSIYYIIAPSEASSNLSRYDGMRYGLRTENDALKKTYMQTRDKGFGLEVKRRIFMGAFTLSSAYYDAYFAKAAKIRNLLNQDFTKAFEEYDAILTPTSPILPPKIGELKSPLQYYLMDLFTIPANMIGAPAISIPAGKINELPFGIHLISKPLNDANLLRIAKQFEDIFGTLELPEVL</sequence>
<dbReference type="GO" id="GO:0016740">
    <property type="term" value="F:transferase activity"/>
    <property type="evidence" value="ECO:0007669"/>
    <property type="project" value="UniProtKB-KW"/>
</dbReference>
<comment type="function">
    <text evidence="7">Allows the formation of correctly charged Gln-tRNA(Gln) through the transamidation of misacylated Glu-tRNA(Gln) in organisms which lack glutaminyl-tRNA synthetase. The reaction takes place in the presence of glutamine and ATP through an activated gamma-phospho-Glu-tRNA(Gln).</text>
</comment>
<evidence type="ECO:0000313" key="10">
    <source>
        <dbReference type="Proteomes" id="UP000184334"/>
    </source>
</evidence>
<evidence type="ECO:0000256" key="3">
    <source>
        <dbReference type="ARBA" id="ARBA00022741"/>
    </source>
</evidence>
<protein>
    <recommendedName>
        <fullName evidence="7">Glutamyl-tRNA(Gln) amidotransferase subunit A</fullName>
        <shortName evidence="7">Glu-ADT subunit A</shortName>
        <ecNumber evidence="7">6.3.5.7</ecNumber>
    </recommendedName>
</protein>
<dbReference type="InterPro" id="IPR023631">
    <property type="entry name" value="Amidase_dom"/>
</dbReference>
<dbReference type="HAMAP" id="MF_00120">
    <property type="entry name" value="GatA"/>
    <property type="match status" value="1"/>
</dbReference>
<organism evidence="9 10">
    <name type="scientific">Marinitoga hydrogenitolerans (strain DSM 16785 / JCM 12826 / AT1271)</name>
    <dbReference type="NCBI Taxonomy" id="1122195"/>
    <lineage>
        <taxon>Bacteria</taxon>
        <taxon>Thermotogati</taxon>
        <taxon>Thermotogota</taxon>
        <taxon>Thermotogae</taxon>
        <taxon>Petrotogales</taxon>
        <taxon>Petrotogaceae</taxon>
        <taxon>Marinitoga</taxon>
    </lineage>
</organism>
<evidence type="ECO:0000256" key="1">
    <source>
        <dbReference type="ARBA" id="ARBA00008069"/>
    </source>
</evidence>
<dbReference type="Pfam" id="PF01425">
    <property type="entry name" value="Amidase"/>
    <property type="match status" value="1"/>
</dbReference>
<dbReference type="PANTHER" id="PTHR11895">
    <property type="entry name" value="TRANSAMIDASE"/>
    <property type="match status" value="1"/>
</dbReference>
<dbReference type="STRING" id="1122195.SAMN02745164_00461"/>
<dbReference type="Proteomes" id="UP000184334">
    <property type="component" value="Unassembled WGS sequence"/>
</dbReference>
<reference evidence="9" key="1">
    <citation type="submission" date="2016-11" db="EMBL/GenBank/DDBJ databases">
        <authorList>
            <person name="Varghese N."/>
            <person name="Submissions S."/>
        </authorList>
    </citation>
    <scope>NUCLEOTIDE SEQUENCE [LARGE SCALE GENOMIC DNA]</scope>
    <source>
        <strain evidence="9">DSM 16785</strain>
    </source>
</reference>
<comment type="caution">
    <text evidence="9">The sequence shown here is derived from an EMBL/GenBank/DDBJ whole genome shotgun (WGS) entry which is preliminary data.</text>
</comment>
<evidence type="ECO:0000256" key="4">
    <source>
        <dbReference type="ARBA" id="ARBA00022840"/>
    </source>
</evidence>
<gene>
    <name evidence="7" type="primary">gatA</name>
    <name evidence="9" type="ORF">SAMN02745164_00461</name>
</gene>
<comment type="similarity">
    <text evidence="1 7">Belongs to the amidase family. GatA subfamily.</text>
</comment>
<evidence type="ECO:0000313" key="9">
    <source>
        <dbReference type="EMBL" id="SHE44725.1"/>
    </source>
</evidence>
<keyword evidence="2 7" id="KW-0436">Ligase</keyword>
<keyword evidence="10" id="KW-1185">Reference proteome</keyword>
<feature type="active site" description="Charge relay system" evidence="7">
    <location>
        <position position="118"/>
    </location>
</feature>
<dbReference type="GO" id="GO:0030956">
    <property type="term" value="C:glutamyl-tRNA(Gln) amidotransferase complex"/>
    <property type="evidence" value="ECO:0007669"/>
    <property type="project" value="InterPro"/>
</dbReference>
<dbReference type="InterPro" id="IPR004412">
    <property type="entry name" value="GatA"/>
</dbReference>
<evidence type="ECO:0000259" key="8">
    <source>
        <dbReference type="Pfam" id="PF01425"/>
    </source>
</evidence>
<dbReference type="AlphaFoldDB" id="A0A1M4TK04"/>